<evidence type="ECO:0000313" key="2">
    <source>
        <dbReference type="Proteomes" id="UP000252118"/>
    </source>
</evidence>
<dbReference type="SUPFAM" id="SSF49764">
    <property type="entry name" value="HSP20-like chaperones"/>
    <property type="match status" value="1"/>
</dbReference>
<reference evidence="1 2" key="1">
    <citation type="submission" date="2018-06" db="EMBL/GenBank/DDBJ databases">
        <title>Freshwater and sediment microbial communities from various areas in North America, analyzing microbe dynamics in response to fracking.</title>
        <authorList>
            <person name="Lamendella R."/>
        </authorList>
    </citation>
    <scope>NUCLEOTIDE SEQUENCE [LARGE SCALE GENOMIC DNA]</scope>
    <source>
        <strain evidence="1 2">97B</strain>
    </source>
</reference>
<accession>A0A366F2P8</accession>
<dbReference type="InterPro" id="IPR008978">
    <property type="entry name" value="HSP20-like_chaperone"/>
</dbReference>
<dbReference type="EMBL" id="QNRJ01000001">
    <property type="protein sequence ID" value="RBP07975.1"/>
    <property type="molecule type" value="Genomic_DNA"/>
</dbReference>
<dbReference type="Proteomes" id="UP000252118">
    <property type="component" value="Unassembled WGS sequence"/>
</dbReference>
<gene>
    <name evidence="1" type="ORF">DET59_101344</name>
</gene>
<dbReference type="AlphaFoldDB" id="A0A366F2P8"/>
<organism evidence="1 2">
    <name type="scientific">Rossellomorea aquimaris</name>
    <dbReference type="NCBI Taxonomy" id="189382"/>
    <lineage>
        <taxon>Bacteria</taxon>
        <taxon>Bacillati</taxon>
        <taxon>Bacillota</taxon>
        <taxon>Bacilli</taxon>
        <taxon>Bacillales</taxon>
        <taxon>Bacillaceae</taxon>
        <taxon>Rossellomorea</taxon>
    </lineage>
</organism>
<dbReference type="RefSeq" id="WP_113967853.1">
    <property type="nucleotide sequence ID" value="NZ_QNRJ01000001.1"/>
</dbReference>
<dbReference type="CDD" id="cd00298">
    <property type="entry name" value="ACD_sHsps_p23-like"/>
    <property type="match status" value="1"/>
</dbReference>
<evidence type="ECO:0000313" key="1">
    <source>
        <dbReference type="EMBL" id="RBP07975.1"/>
    </source>
</evidence>
<dbReference type="OrthoDB" id="2942082at2"/>
<proteinExistence type="predicted"/>
<dbReference type="Gene3D" id="2.60.40.790">
    <property type="match status" value="1"/>
</dbReference>
<name>A0A366F2P8_9BACI</name>
<comment type="caution">
    <text evidence="1">The sequence shown here is derived from an EMBL/GenBank/DDBJ whole genome shotgun (WGS) entry which is preliminary data.</text>
</comment>
<protein>
    <submittedName>
        <fullName evidence="1">HSP20 family molecular chaperone IbpA</fullName>
    </submittedName>
</protein>
<sequence>MSKEREDFYLENWEENMKDWLLDPATVQLDEQEFRVDFLDTTEAFIVEIETEDIHPEELIIKKNDTQLVVSILMKDEIKVRNRTIRFPFCLKQRAITYSIEHHTIEINVPKKECPSPTSFVIRVQGLSNE</sequence>